<accession>A0AAW2K3T8</accession>
<evidence type="ECO:0000313" key="1">
    <source>
        <dbReference type="EMBL" id="KAL0301529.1"/>
    </source>
</evidence>
<reference evidence="1" key="1">
    <citation type="submission" date="2020-06" db="EMBL/GenBank/DDBJ databases">
        <authorList>
            <person name="Li T."/>
            <person name="Hu X."/>
            <person name="Zhang T."/>
            <person name="Song X."/>
            <person name="Zhang H."/>
            <person name="Dai N."/>
            <person name="Sheng W."/>
            <person name="Hou X."/>
            <person name="Wei L."/>
        </authorList>
    </citation>
    <scope>NUCLEOTIDE SEQUENCE</scope>
    <source>
        <strain evidence="1">G02</strain>
        <tissue evidence="1">Leaf</tissue>
    </source>
</reference>
<dbReference type="EMBL" id="JACGWJ010000030">
    <property type="protein sequence ID" value="KAL0301529.1"/>
    <property type="molecule type" value="Genomic_DNA"/>
</dbReference>
<protein>
    <submittedName>
        <fullName evidence="1">Uncharacterized protein</fullName>
    </submittedName>
</protein>
<comment type="caution">
    <text evidence="1">The sequence shown here is derived from an EMBL/GenBank/DDBJ whole genome shotgun (WGS) entry which is preliminary data.</text>
</comment>
<dbReference type="AlphaFoldDB" id="A0AAW2K3T8"/>
<organism evidence="1">
    <name type="scientific">Sesamum radiatum</name>
    <name type="common">Black benniseed</name>
    <dbReference type="NCBI Taxonomy" id="300843"/>
    <lineage>
        <taxon>Eukaryota</taxon>
        <taxon>Viridiplantae</taxon>
        <taxon>Streptophyta</taxon>
        <taxon>Embryophyta</taxon>
        <taxon>Tracheophyta</taxon>
        <taxon>Spermatophyta</taxon>
        <taxon>Magnoliopsida</taxon>
        <taxon>eudicotyledons</taxon>
        <taxon>Gunneridae</taxon>
        <taxon>Pentapetalae</taxon>
        <taxon>asterids</taxon>
        <taxon>lamiids</taxon>
        <taxon>Lamiales</taxon>
        <taxon>Pedaliaceae</taxon>
        <taxon>Sesamum</taxon>
    </lineage>
</organism>
<gene>
    <name evidence="1" type="ORF">Sradi_6429700</name>
</gene>
<reference evidence="1" key="2">
    <citation type="journal article" date="2024" name="Plant">
        <title>Genomic evolution and insights into agronomic trait innovations of Sesamum species.</title>
        <authorList>
            <person name="Miao H."/>
            <person name="Wang L."/>
            <person name="Qu L."/>
            <person name="Liu H."/>
            <person name="Sun Y."/>
            <person name="Le M."/>
            <person name="Wang Q."/>
            <person name="Wei S."/>
            <person name="Zheng Y."/>
            <person name="Lin W."/>
            <person name="Duan Y."/>
            <person name="Cao H."/>
            <person name="Xiong S."/>
            <person name="Wang X."/>
            <person name="Wei L."/>
            <person name="Li C."/>
            <person name="Ma Q."/>
            <person name="Ju M."/>
            <person name="Zhao R."/>
            <person name="Li G."/>
            <person name="Mu C."/>
            <person name="Tian Q."/>
            <person name="Mei H."/>
            <person name="Zhang T."/>
            <person name="Gao T."/>
            <person name="Zhang H."/>
        </authorList>
    </citation>
    <scope>NUCLEOTIDE SEQUENCE</scope>
    <source>
        <strain evidence="1">G02</strain>
    </source>
</reference>
<sequence>MTFLFNMMQEKKTARCYINTYEDLFEDRWVVFGEAVRMSKYLWCRQQTPLRLKPIKMSTKMASLLRLVPQSIMLKIPLSYRLRSST</sequence>
<proteinExistence type="predicted"/>
<name>A0AAW2K3T8_SESRA</name>